<dbReference type="SUPFAM" id="SSF47699">
    <property type="entry name" value="Bifunctional inhibitor/lipid-transfer protein/seed storage 2S albumin"/>
    <property type="match status" value="1"/>
</dbReference>
<dbReference type="AlphaFoldDB" id="A0A699H901"/>
<keyword evidence="7" id="KW-0325">Glycoprotein</keyword>
<sequence>MALHRLLHVHVSFVLVILTLALTSRVTLGADDKDKEECTEQLVGLATCLPYVGGNAKSPTPDCCTGLKQVLNTNKKCLCVVIKDRNDPDLGLTINVTLALGLPDVCHTPANVTKCPGLFCQRCPGTKKKASKRRQKRTAKNNDEGTRCIPWTPEEELHCAKGWVRISEDGAVSNTRKVKGFLTKVLGYVEQAMKIVKNERRCNFPNLKKRIRKSSKDISHRSLVRLTTQSREGSLISMIWLETRRCRKFNQWAGTERRKASASSIQPASLAVGSDESLARLLVIEYASQTESFMPMKK</sequence>
<evidence type="ECO:0000256" key="3">
    <source>
        <dbReference type="ARBA" id="ARBA00022475"/>
    </source>
</evidence>
<evidence type="ECO:0000256" key="1">
    <source>
        <dbReference type="ARBA" id="ARBA00004609"/>
    </source>
</evidence>
<evidence type="ECO:0000256" key="5">
    <source>
        <dbReference type="ARBA" id="ARBA00022729"/>
    </source>
</evidence>
<keyword evidence="3" id="KW-1003">Cell membrane</keyword>
<dbReference type="GO" id="GO:0098552">
    <property type="term" value="C:side of membrane"/>
    <property type="evidence" value="ECO:0007669"/>
    <property type="project" value="UniProtKB-KW"/>
</dbReference>
<keyword evidence="6" id="KW-1015">Disulfide bond</keyword>
<protein>
    <submittedName>
        <fullName evidence="11">Protein YLS3-like</fullName>
    </submittedName>
</protein>
<comment type="caution">
    <text evidence="11">The sequence shown here is derived from an EMBL/GenBank/DDBJ whole genome shotgun (WGS) entry which is preliminary data.</text>
</comment>
<dbReference type="InterPro" id="IPR036312">
    <property type="entry name" value="Bifun_inhib/LTP/seed_sf"/>
</dbReference>
<evidence type="ECO:0000256" key="6">
    <source>
        <dbReference type="ARBA" id="ARBA00023157"/>
    </source>
</evidence>
<organism evidence="11">
    <name type="scientific">Tanacetum cinerariifolium</name>
    <name type="common">Dalmatian daisy</name>
    <name type="synonym">Chrysanthemum cinerariifolium</name>
    <dbReference type="NCBI Taxonomy" id="118510"/>
    <lineage>
        <taxon>Eukaryota</taxon>
        <taxon>Viridiplantae</taxon>
        <taxon>Streptophyta</taxon>
        <taxon>Embryophyta</taxon>
        <taxon>Tracheophyta</taxon>
        <taxon>Spermatophyta</taxon>
        <taxon>Magnoliopsida</taxon>
        <taxon>eudicotyledons</taxon>
        <taxon>Gunneridae</taxon>
        <taxon>Pentapetalae</taxon>
        <taxon>asterids</taxon>
        <taxon>campanulids</taxon>
        <taxon>Asterales</taxon>
        <taxon>Asteraceae</taxon>
        <taxon>Asteroideae</taxon>
        <taxon>Anthemideae</taxon>
        <taxon>Anthemidinae</taxon>
        <taxon>Tanacetum</taxon>
    </lineage>
</organism>
<dbReference type="Pfam" id="PF14368">
    <property type="entry name" value="LTP_2"/>
    <property type="match status" value="1"/>
</dbReference>
<dbReference type="SMART" id="SM00499">
    <property type="entry name" value="AAI"/>
    <property type="match status" value="1"/>
</dbReference>
<comment type="similarity">
    <text evidence="2">Belongs to the plant LTP family.</text>
</comment>
<feature type="signal peptide" evidence="9">
    <location>
        <begin position="1"/>
        <end position="29"/>
    </location>
</feature>
<dbReference type="Gene3D" id="1.10.110.10">
    <property type="entry name" value="Plant lipid-transfer and hydrophobic proteins"/>
    <property type="match status" value="1"/>
</dbReference>
<evidence type="ECO:0000256" key="8">
    <source>
        <dbReference type="ARBA" id="ARBA00023288"/>
    </source>
</evidence>
<feature type="domain" description="Bifunctional inhibitor/plant lipid transfer protein/seed storage helical" evidence="10">
    <location>
        <begin position="38"/>
        <end position="115"/>
    </location>
</feature>
<evidence type="ECO:0000259" key="10">
    <source>
        <dbReference type="SMART" id="SM00499"/>
    </source>
</evidence>
<dbReference type="FunFam" id="1.10.110.10:FF:000001">
    <property type="entry name" value="Bifunctional inhibitor/lipid-transfer protein/seed storage 2S albumin superfamily protein"/>
    <property type="match status" value="1"/>
</dbReference>
<keyword evidence="5 9" id="KW-0732">Signal</keyword>
<accession>A0A699H901</accession>
<dbReference type="PANTHER" id="PTHR33044">
    <property type="entry name" value="BIFUNCTIONAL INHIBITOR/LIPID-TRANSFER PROTEIN/SEED STORAGE 2S ALBUMIN SUPERFAMILY PROTEIN-RELATED"/>
    <property type="match status" value="1"/>
</dbReference>
<proteinExistence type="inferred from homology"/>
<evidence type="ECO:0000256" key="7">
    <source>
        <dbReference type="ARBA" id="ARBA00023180"/>
    </source>
</evidence>
<evidence type="ECO:0000256" key="4">
    <source>
        <dbReference type="ARBA" id="ARBA00022622"/>
    </source>
</evidence>
<evidence type="ECO:0000313" key="11">
    <source>
        <dbReference type="EMBL" id="GEX40933.1"/>
    </source>
</evidence>
<name>A0A699H901_TANCI</name>
<dbReference type="InterPro" id="IPR016140">
    <property type="entry name" value="Bifunc_inhib/LTP/seed_store"/>
</dbReference>
<keyword evidence="4" id="KW-0472">Membrane</keyword>
<dbReference type="InterPro" id="IPR043325">
    <property type="entry name" value="LTSS"/>
</dbReference>
<gene>
    <name evidence="11" type="ORF">Tci_312908</name>
</gene>
<dbReference type="GO" id="GO:0005886">
    <property type="term" value="C:plasma membrane"/>
    <property type="evidence" value="ECO:0007669"/>
    <property type="project" value="UniProtKB-SubCell"/>
</dbReference>
<evidence type="ECO:0000256" key="9">
    <source>
        <dbReference type="SAM" id="SignalP"/>
    </source>
</evidence>
<dbReference type="EMBL" id="BKCJ010106666">
    <property type="protein sequence ID" value="GEX40933.1"/>
    <property type="molecule type" value="Genomic_DNA"/>
</dbReference>
<feature type="chain" id="PRO_5025388082" evidence="9">
    <location>
        <begin position="30"/>
        <end position="298"/>
    </location>
</feature>
<comment type="subcellular location">
    <subcellularLocation>
        <location evidence="1">Cell membrane</location>
        <topology evidence="1">Lipid-anchor</topology>
        <topology evidence="1">GPI-anchor</topology>
    </subcellularLocation>
</comment>
<keyword evidence="4" id="KW-0336">GPI-anchor</keyword>
<dbReference type="CDD" id="cd00010">
    <property type="entry name" value="AAI_LTSS"/>
    <property type="match status" value="1"/>
</dbReference>
<evidence type="ECO:0000256" key="2">
    <source>
        <dbReference type="ARBA" id="ARBA00009748"/>
    </source>
</evidence>
<keyword evidence="8" id="KW-0449">Lipoprotein</keyword>
<reference evidence="11" key="1">
    <citation type="journal article" date="2019" name="Sci. Rep.">
        <title>Draft genome of Tanacetum cinerariifolium, the natural source of mosquito coil.</title>
        <authorList>
            <person name="Yamashiro T."/>
            <person name="Shiraishi A."/>
            <person name="Satake H."/>
            <person name="Nakayama K."/>
        </authorList>
    </citation>
    <scope>NUCLEOTIDE SEQUENCE</scope>
</reference>